<keyword evidence="2" id="KW-0472">Membrane</keyword>
<gene>
    <name evidence="3" type="ORF">S01H1_51001</name>
</gene>
<accession>X0VMQ6</accession>
<feature type="compositionally biased region" description="Polar residues" evidence="1">
    <location>
        <begin position="40"/>
        <end position="63"/>
    </location>
</feature>
<evidence type="ECO:0000256" key="2">
    <source>
        <dbReference type="SAM" id="Phobius"/>
    </source>
</evidence>
<proteinExistence type="predicted"/>
<feature type="region of interest" description="Disordered" evidence="1">
    <location>
        <begin position="40"/>
        <end position="67"/>
    </location>
</feature>
<organism evidence="3">
    <name type="scientific">marine sediment metagenome</name>
    <dbReference type="NCBI Taxonomy" id="412755"/>
    <lineage>
        <taxon>unclassified sequences</taxon>
        <taxon>metagenomes</taxon>
        <taxon>ecological metagenomes</taxon>
    </lineage>
</organism>
<keyword evidence="2" id="KW-0812">Transmembrane</keyword>
<keyword evidence="2" id="KW-1133">Transmembrane helix</keyword>
<evidence type="ECO:0000256" key="1">
    <source>
        <dbReference type="SAM" id="MobiDB-lite"/>
    </source>
</evidence>
<dbReference type="AlphaFoldDB" id="X0VMQ6"/>
<comment type="caution">
    <text evidence="3">The sequence shown here is derived from an EMBL/GenBank/DDBJ whole genome shotgun (WGS) entry which is preliminary data.</text>
</comment>
<protein>
    <submittedName>
        <fullName evidence="3">Uncharacterized protein</fullName>
    </submittedName>
</protein>
<dbReference type="EMBL" id="BARS01032891">
    <property type="protein sequence ID" value="GAG19664.1"/>
    <property type="molecule type" value="Genomic_DNA"/>
</dbReference>
<feature type="non-terminal residue" evidence="3">
    <location>
        <position position="137"/>
    </location>
</feature>
<name>X0VMQ6_9ZZZZ</name>
<sequence>MMTFQLGSLKQYWFIGLVVLWAVVAVVFLLTAPNPTMEQRAASSEQPSALESAQPVASESGQPITLEEDETLTARVVEVLEEGIVDLDIAGAHPYQRLLLHIERGSLAGQEVVVEHGTFTTITEERLLHPGDQVYLE</sequence>
<feature type="transmembrane region" description="Helical" evidence="2">
    <location>
        <begin position="12"/>
        <end position="32"/>
    </location>
</feature>
<evidence type="ECO:0000313" key="3">
    <source>
        <dbReference type="EMBL" id="GAG19664.1"/>
    </source>
</evidence>
<reference evidence="3" key="1">
    <citation type="journal article" date="2014" name="Front. Microbiol.">
        <title>High frequency of phylogenetically diverse reductive dehalogenase-homologous genes in deep subseafloor sedimentary metagenomes.</title>
        <authorList>
            <person name="Kawai M."/>
            <person name="Futagami T."/>
            <person name="Toyoda A."/>
            <person name="Takaki Y."/>
            <person name="Nishi S."/>
            <person name="Hori S."/>
            <person name="Arai W."/>
            <person name="Tsubouchi T."/>
            <person name="Morono Y."/>
            <person name="Uchiyama I."/>
            <person name="Ito T."/>
            <person name="Fujiyama A."/>
            <person name="Inagaki F."/>
            <person name="Takami H."/>
        </authorList>
    </citation>
    <scope>NUCLEOTIDE SEQUENCE</scope>
    <source>
        <strain evidence="3">Expedition CK06-06</strain>
    </source>
</reference>